<dbReference type="Proteomes" id="UP000593567">
    <property type="component" value="Unassembled WGS sequence"/>
</dbReference>
<dbReference type="Pfam" id="PF13181">
    <property type="entry name" value="TPR_8"/>
    <property type="match status" value="1"/>
</dbReference>
<reference evidence="3" key="1">
    <citation type="submission" date="2020-06" db="EMBL/GenBank/DDBJ databases">
        <title>Draft genome of Bugula neritina, a colonial animal packing powerful symbionts and potential medicines.</title>
        <authorList>
            <person name="Rayko M."/>
        </authorList>
    </citation>
    <scope>NUCLEOTIDE SEQUENCE [LARGE SCALE GENOMIC DNA]</scope>
    <source>
        <strain evidence="3">Kwan_BN1</strain>
    </source>
</reference>
<keyword evidence="2" id="KW-0802">TPR repeat</keyword>
<dbReference type="OrthoDB" id="6265276at2759"/>
<dbReference type="GO" id="GO:0006355">
    <property type="term" value="P:regulation of DNA-templated transcription"/>
    <property type="evidence" value="ECO:0007669"/>
    <property type="project" value="InterPro"/>
</dbReference>
<dbReference type="EMBL" id="VXIV02001593">
    <property type="protein sequence ID" value="KAF6031542.1"/>
    <property type="molecule type" value="Genomic_DNA"/>
</dbReference>
<accession>A0A7J7JYT6</accession>
<proteinExistence type="predicted"/>
<name>A0A7J7JYT6_BUGNE</name>
<dbReference type="AlphaFoldDB" id="A0A7J7JYT6"/>
<dbReference type="SUPFAM" id="SSF48452">
    <property type="entry name" value="TPR-like"/>
    <property type="match status" value="1"/>
</dbReference>
<evidence type="ECO:0000256" key="1">
    <source>
        <dbReference type="ARBA" id="ARBA00022737"/>
    </source>
</evidence>
<dbReference type="PANTHER" id="PTHR14027">
    <property type="entry name" value="RNA POLYMERASE-ASSOCIATED PROTEIN CTR9"/>
    <property type="match status" value="1"/>
</dbReference>
<dbReference type="PANTHER" id="PTHR14027:SF2">
    <property type="entry name" value="RNA POLYMERASE-ASSOCIATED PROTEIN CTR9 HOMOLOG"/>
    <property type="match status" value="1"/>
</dbReference>
<evidence type="ECO:0000256" key="2">
    <source>
        <dbReference type="ARBA" id="ARBA00022803"/>
    </source>
</evidence>
<dbReference type="GO" id="GO:0000993">
    <property type="term" value="F:RNA polymerase II complex binding"/>
    <property type="evidence" value="ECO:0007669"/>
    <property type="project" value="TreeGrafter"/>
</dbReference>
<dbReference type="Pfam" id="PF13174">
    <property type="entry name" value="TPR_6"/>
    <property type="match status" value="1"/>
</dbReference>
<dbReference type="InterPro" id="IPR031101">
    <property type="entry name" value="Ctr9"/>
</dbReference>
<protein>
    <submittedName>
        <fullName evidence="3">CTR9</fullName>
    </submittedName>
</protein>
<dbReference type="GO" id="GO:0016593">
    <property type="term" value="C:Cdc73/Paf1 complex"/>
    <property type="evidence" value="ECO:0007669"/>
    <property type="project" value="TreeGrafter"/>
</dbReference>
<gene>
    <name evidence="3" type="ORF">EB796_010174</name>
</gene>
<comment type="caution">
    <text evidence="3">The sequence shown here is derived from an EMBL/GenBank/DDBJ whole genome shotgun (WGS) entry which is preliminary data.</text>
</comment>
<organism evidence="3 4">
    <name type="scientific">Bugula neritina</name>
    <name type="common">Brown bryozoan</name>
    <name type="synonym">Sertularia neritina</name>
    <dbReference type="NCBI Taxonomy" id="10212"/>
    <lineage>
        <taxon>Eukaryota</taxon>
        <taxon>Metazoa</taxon>
        <taxon>Spiralia</taxon>
        <taxon>Lophotrochozoa</taxon>
        <taxon>Bryozoa</taxon>
        <taxon>Gymnolaemata</taxon>
        <taxon>Cheilostomatida</taxon>
        <taxon>Flustrina</taxon>
        <taxon>Buguloidea</taxon>
        <taxon>Bugulidae</taxon>
        <taxon>Bugula</taxon>
    </lineage>
</organism>
<dbReference type="InterPro" id="IPR019734">
    <property type="entry name" value="TPR_rpt"/>
</dbReference>
<keyword evidence="1" id="KW-0677">Repeat</keyword>
<evidence type="ECO:0000313" key="4">
    <source>
        <dbReference type="Proteomes" id="UP000593567"/>
    </source>
</evidence>
<sequence length="191" mass="22252">MKHLIGLKKRYKLIKIIPDAWSLIGNLHLAKQEWGPGQKKFERILSRPLTKDDPYSLIALGNVWLQTLHAGIKDKDKEKRHQDRALGMYKQVLRNDNRNIWAANGIGCILAHKNLLNESRDVFAQVREATADFPDVWLNIAHIYVEQKQYIAAVTMKFYKHDNTEVLLYLARAYFKSNRLKEAKQTLQKVC</sequence>
<dbReference type="Gene3D" id="1.25.40.10">
    <property type="entry name" value="Tetratricopeptide repeat domain"/>
    <property type="match status" value="1"/>
</dbReference>
<evidence type="ECO:0000313" key="3">
    <source>
        <dbReference type="EMBL" id="KAF6031542.1"/>
    </source>
</evidence>
<keyword evidence="4" id="KW-1185">Reference proteome</keyword>
<dbReference type="GO" id="GO:0006368">
    <property type="term" value="P:transcription elongation by RNA polymerase II"/>
    <property type="evidence" value="ECO:0007669"/>
    <property type="project" value="TreeGrafter"/>
</dbReference>
<dbReference type="InterPro" id="IPR011990">
    <property type="entry name" value="TPR-like_helical_dom_sf"/>
</dbReference>